<evidence type="ECO:0000259" key="4">
    <source>
        <dbReference type="PROSITE" id="PS50995"/>
    </source>
</evidence>
<proteinExistence type="predicted"/>
<dbReference type="GO" id="GO:0003677">
    <property type="term" value="F:DNA binding"/>
    <property type="evidence" value="ECO:0007669"/>
    <property type="project" value="UniProtKB-KW"/>
</dbReference>
<name>A0A0A0EI51_9RHOB</name>
<comment type="caution">
    <text evidence="5">The sequence shown here is derived from an EMBL/GenBank/DDBJ whole genome shotgun (WGS) entry which is preliminary data.</text>
</comment>
<dbReference type="PANTHER" id="PTHR33164:SF64">
    <property type="entry name" value="TRANSCRIPTIONAL REGULATOR SLYA"/>
    <property type="match status" value="1"/>
</dbReference>
<dbReference type="EMBL" id="AQQX01000001">
    <property type="protein sequence ID" value="KGM50005.1"/>
    <property type="molecule type" value="Genomic_DNA"/>
</dbReference>
<dbReference type="PANTHER" id="PTHR33164">
    <property type="entry name" value="TRANSCRIPTIONAL REGULATOR, MARR FAMILY"/>
    <property type="match status" value="1"/>
</dbReference>
<dbReference type="InterPro" id="IPR039422">
    <property type="entry name" value="MarR/SlyA-like"/>
</dbReference>
<accession>A0A0A0EI51</accession>
<dbReference type="RefSeq" id="WP_043743598.1">
    <property type="nucleotide sequence ID" value="NZ_AQQX01000001.1"/>
</dbReference>
<dbReference type="eggNOG" id="COG1846">
    <property type="taxonomic scope" value="Bacteria"/>
</dbReference>
<dbReference type="GO" id="GO:0003700">
    <property type="term" value="F:DNA-binding transcription factor activity"/>
    <property type="evidence" value="ECO:0007669"/>
    <property type="project" value="InterPro"/>
</dbReference>
<evidence type="ECO:0000256" key="2">
    <source>
        <dbReference type="ARBA" id="ARBA00023125"/>
    </source>
</evidence>
<organism evidence="5 6">
    <name type="scientific">Pseudooceanicola atlanticus</name>
    <dbReference type="NCBI Taxonomy" id="1461694"/>
    <lineage>
        <taxon>Bacteria</taxon>
        <taxon>Pseudomonadati</taxon>
        <taxon>Pseudomonadota</taxon>
        <taxon>Alphaproteobacteria</taxon>
        <taxon>Rhodobacterales</taxon>
        <taxon>Paracoccaceae</taxon>
        <taxon>Pseudooceanicola</taxon>
    </lineage>
</organism>
<dbReference type="PRINTS" id="PR00598">
    <property type="entry name" value="HTHMARR"/>
</dbReference>
<reference evidence="5 6" key="1">
    <citation type="journal article" date="2015" name="Antonie Van Leeuwenhoek">
        <title>Pseudooceanicola atlanticus gen. nov. sp. nov., isolated from surface seawater of the Atlantic Ocean and reclassification of Oceanicola batsensis, Oceanicola marinus, Oceanicola nitratireducens, Oceanicola nanhaiensis, Oceanicola antarcticus and Oceanicola flagellatus, as Pseudooceanicola batsensis comb. nov., Pseudooceanicola marinus comb. nov., Pseudooceanicola nitratireducens comb. nov., Pseudooceanicola nanhaiensis comb. nov., Pseudooceanicola antarcticus comb. nov., and Pseudooceanicola flagellatus comb. nov.</title>
        <authorList>
            <person name="Lai Q."/>
            <person name="Li G."/>
            <person name="Liu X."/>
            <person name="Du Y."/>
            <person name="Sun F."/>
            <person name="Shao Z."/>
        </authorList>
    </citation>
    <scope>NUCLEOTIDE SEQUENCE [LARGE SCALE GENOMIC DNA]</scope>
    <source>
        <strain evidence="5 6">22II-s11g</strain>
    </source>
</reference>
<dbReference type="Pfam" id="PF12802">
    <property type="entry name" value="MarR_2"/>
    <property type="match status" value="1"/>
</dbReference>
<gene>
    <name evidence="5" type="ORF">ATO9_00410</name>
</gene>
<evidence type="ECO:0000313" key="5">
    <source>
        <dbReference type="EMBL" id="KGM50005.1"/>
    </source>
</evidence>
<dbReference type="SUPFAM" id="SSF46785">
    <property type="entry name" value="Winged helix' DNA-binding domain"/>
    <property type="match status" value="1"/>
</dbReference>
<feature type="domain" description="HTH marR-type" evidence="4">
    <location>
        <begin position="9"/>
        <end position="140"/>
    </location>
</feature>
<dbReference type="InterPro" id="IPR036388">
    <property type="entry name" value="WH-like_DNA-bd_sf"/>
</dbReference>
<keyword evidence="1" id="KW-0805">Transcription regulation</keyword>
<dbReference type="AlphaFoldDB" id="A0A0A0EI51"/>
<keyword evidence="3" id="KW-0804">Transcription</keyword>
<dbReference type="Gene3D" id="1.10.10.10">
    <property type="entry name" value="Winged helix-like DNA-binding domain superfamily/Winged helix DNA-binding domain"/>
    <property type="match status" value="1"/>
</dbReference>
<evidence type="ECO:0000256" key="3">
    <source>
        <dbReference type="ARBA" id="ARBA00023163"/>
    </source>
</evidence>
<keyword evidence="2" id="KW-0238">DNA-binding</keyword>
<dbReference type="Proteomes" id="UP000030004">
    <property type="component" value="Unassembled WGS sequence"/>
</dbReference>
<dbReference type="PROSITE" id="PS50995">
    <property type="entry name" value="HTH_MARR_2"/>
    <property type="match status" value="1"/>
</dbReference>
<evidence type="ECO:0000313" key="6">
    <source>
        <dbReference type="Proteomes" id="UP000030004"/>
    </source>
</evidence>
<protein>
    <submittedName>
        <fullName evidence="5">Transcriptional regulator</fullName>
    </submittedName>
</protein>
<dbReference type="InterPro" id="IPR036390">
    <property type="entry name" value="WH_DNA-bd_sf"/>
</dbReference>
<sequence>MTARQKHFEQHLSYVLAAAHRSVSQSLTERLKKHGIKIEAWRVMECLDAGDRLTMGELAKRALVNPPALSKLVDRMVLDGLVHRKVADEDHRQVNLLLTSLGRMRMLQIREEVDDQDETLSDILDSDSLDLLRDALAKLC</sequence>
<evidence type="ECO:0000256" key="1">
    <source>
        <dbReference type="ARBA" id="ARBA00023015"/>
    </source>
</evidence>
<dbReference type="InterPro" id="IPR000835">
    <property type="entry name" value="HTH_MarR-typ"/>
</dbReference>
<dbReference type="SMART" id="SM00347">
    <property type="entry name" value="HTH_MARR"/>
    <property type="match status" value="1"/>
</dbReference>
<dbReference type="OrthoDB" id="582199at2"/>
<dbReference type="GO" id="GO:0006950">
    <property type="term" value="P:response to stress"/>
    <property type="evidence" value="ECO:0007669"/>
    <property type="project" value="TreeGrafter"/>
</dbReference>
<dbReference type="STRING" id="1461694.ATO9_00410"/>
<keyword evidence="6" id="KW-1185">Reference proteome</keyword>